<feature type="compositionally biased region" description="Basic and acidic residues" evidence="1">
    <location>
        <begin position="360"/>
        <end position="375"/>
    </location>
</feature>
<sequence>MANKQTIPKCLLKVITNTYAPGIPFSVGEIFRECQKTVKQMPSLQILEDSLNKLVNRKILNIEDDHRYSLNEVKKRDQSKESIFSVLKGLERELKDQNPKTILQLTEALQINHQRIRITIDILRALGIIREIDGKAPHLFQWDSMQEQLINGFKDVYESLVIPVPADMIAAAISRVATAQGPLIRSNDNGSPTTTISSNETTSSNEKDSPHMNELPEKDENGNVIMLPPNPINTDDFTIGKMLSQRNPQLIQSMVELGTKKNHIEDTSVEDSNNSNEALNASSKLSDIINDPVRDQSAVDTEKSSNNEETPVKTSQRNNKIILRIGKKSKNATQQTEQELTTENTNARTDEISMAKLTKRINDDAEKKQRSENLKQTKGRKRDGSKKKCEAPQRKSQKISKEAPKNEKSEIHSESGNSQREELSNSSIDSVGVNVSEKEETTDNANDERQTEMNEKENIVASDEKSNHEQTRYVTRRKVTKIVNIQKKKTILVNVIKKKDHSKDSLNDDRKETSKKGKIDDKENDKRQKTEKIVKTSRQTSQQKKAQSKSSPRSSPRQTQEKDAKISSGKKQSKVQKCKK</sequence>
<feature type="compositionally biased region" description="Low complexity" evidence="1">
    <location>
        <begin position="331"/>
        <end position="347"/>
    </location>
</feature>
<feature type="compositionally biased region" description="Low complexity" evidence="1">
    <location>
        <begin position="272"/>
        <end position="286"/>
    </location>
</feature>
<evidence type="ECO:0000256" key="1">
    <source>
        <dbReference type="SAM" id="MobiDB-lite"/>
    </source>
</evidence>
<gene>
    <name evidence="2" type="ORF">TRFO_24756</name>
</gene>
<feature type="compositionally biased region" description="Polar residues" evidence="1">
    <location>
        <begin position="307"/>
        <end position="319"/>
    </location>
</feature>
<feature type="compositionally biased region" description="Low complexity" evidence="1">
    <location>
        <begin position="191"/>
        <end position="204"/>
    </location>
</feature>
<reference evidence="2" key="1">
    <citation type="submission" date="2016-10" db="EMBL/GenBank/DDBJ databases">
        <authorList>
            <person name="Benchimol M."/>
            <person name="Almeida L.G."/>
            <person name="Vasconcelos A.T."/>
            <person name="Perreira-Neves A."/>
            <person name="Rosa I.A."/>
            <person name="Tasca T."/>
            <person name="Bogo M.R."/>
            <person name="de Souza W."/>
        </authorList>
    </citation>
    <scope>NUCLEOTIDE SEQUENCE [LARGE SCALE GENOMIC DNA]</scope>
    <source>
        <strain evidence="2">K</strain>
    </source>
</reference>
<dbReference type="GeneID" id="94838637"/>
<feature type="compositionally biased region" description="Low complexity" evidence="1">
    <location>
        <begin position="536"/>
        <end position="558"/>
    </location>
</feature>
<dbReference type="VEuPathDB" id="TrichDB:TRFO_24756"/>
<evidence type="ECO:0000313" key="3">
    <source>
        <dbReference type="Proteomes" id="UP000179807"/>
    </source>
</evidence>
<keyword evidence="3" id="KW-1185">Reference proteome</keyword>
<feature type="compositionally biased region" description="Basic and acidic residues" evidence="1">
    <location>
        <begin position="386"/>
        <end position="423"/>
    </location>
</feature>
<dbReference type="EMBL" id="MLAK01000707">
    <property type="protein sequence ID" value="OHT07030.1"/>
    <property type="molecule type" value="Genomic_DNA"/>
</dbReference>
<evidence type="ECO:0000313" key="2">
    <source>
        <dbReference type="EMBL" id="OHT07030.1"/>
    </source>
</evidence>
<feature type="compositionally biased region" description="Basic and acidic residues" evidence="1">
    <location>
        <begin position="205"/>
        <end position="221"/>
    </location>
</feature>
<feature type="compositionally biased region" description="Basic and acidic residues" evidence="1">
    <location>
        <begin position="436"/>
        <end position="471"/>
    </location>
</feature>
<dbReference type="RefSeq" id="XP_068360166.1">
    <property type="nucleotide sequence ID" value="XM_068503933.1"/>
</dbReference>
<dbReference type="AlphaFoldDB" id="A0A1J4KBG3"/>
<accession>A0A1J4KBG3</accession>
<organism evidence="2 3">
    <name type="scientific">Tritrichomonas foetus</name>
    <dbReference type="NCBI Taxonomy" id="1144522"/>
    <lineage>
        <taxon>Eukaryota</taxon>
        <taxon>Metamonada</taxon>
        <taxon>Parabasalia</taxon>
        <taxon>Tritrichomonadida</taxon>
        <taxon>Tritrichomonadidae</taxon>
        <taxon>Tritrichomonas</taxon>
    </lineage>
</organism>
<feature type="compositionally biased region" description="Basic and acidic residues" evidence="1">
    <location>
        <begin position="501"/>
        <end position="534"/>
    </location>
</feature>
<feature type="region of interest" description="Disordered" evidence="1">
    <location>
        <begin position="182"/>
        <end position="226"/>
    </location>
</feature>
<comment type="caution">
    <text evidence="2">The sequence shown here is derived from an EMBL/GenBank/DDBJ whole genome shotgun (WGS) entry which is preliminary data.</text>
</comment>
<dbReference type="Proteomes" id="UP000179807">
    <property type="component" value="Unassembled WGS sequence"/>
</dbReference>
<name>A0A1J4KBG3_9EUKA</name>
<proteinExistence type="predicted"/>
<feature type="region of interest" description="Disordered" evidence="1">
    <location>
        <begin position="495"/>
        <end position="580"/>
    </location>
</feature>
<feature type="compositionally biased region" description="Basic residues" evidence="1">
    <location>
        <begin position="571"/>
        <end position="580"/>
    </location>
</feature>
<protein>
    <submittedName>
        <fullName evidence="2">Uncharacterized protein</fullName>
    </submittedName>
</protein>
<feature type="region of interest" description="Disordered" evidence="1">
    <location>
        <begin position="266"/>
        <end position="480"/>
    </location>
</feature>